<comment type="caution">
    <text evidence="3">The sequence shown here is derived from an EMBL/GenBank/DDBJ whole genome shotgun (WGS) entry which is preliminary data.</text>
</comment>
<reference evidence="2 5" key="2">
    <citation type="submission" date="2023-10" db="EMBL/GenBank/DDBJ databases">
        <authorList>
            <person name="Dale J."/>
        </authorList>
    </citation>
    <scope>NUCLEOTIDE SEQUENCE [LARGE SCALE GENOMIC DNA]</scope>
    <source>
        <strain evidence="2 5">2023EL-00970</strain>
    </source>
</reference>
<evidence type="ECO:0000313" key="2">
    <source>
        <dbReference type="EMBL" id="MDV7023861.1"/>
    </source>
</evidence>
<dbReference type="AlphaFoldDB" id="A0A3R9F3Z0"/>
<gene>
    <name evidence="3" type="ORF">EGT71_13115</name>
    <name evidence="2" type="ORF">R4P48_14380</name>
</gene>
<dbReference type="GeneID" id="84665540"/>
<dbReference type="Proteomes" id="UP000275331">
    <property type="component" value="Unassembled WGS sequence"/>
</dbReference>
<dbReference type="OrthoDB" id="6415307at2"/>
<dbReference type="Pfam" id="PF07130">
    <property type="entry name" value="YebG"/>
    <property type="match status" value="1"/>
</dbReference>
<keyword evidence="5" id="KW-1185">Reference proteome</keyword>
<feature type="compositionally biased region" description="Basic and acidic residues" evidence="1">
    <location>
        <begin position="83"/>
        <end position="93"/>
    </location>
</feature>
<dbReference type="InterPro" id="IPR009813">
    <property type="entry name" value="Uncharacterised_YebG"/>
</dbReference>
<dbReference type="Gene3D" id="1.10.10.710">
    <property type="entry name" value="PSPTO_1197 like"/>
    <property type="match status" value="1"/>
</dbReference>
<accession>A0A3R9F3Z0</accession>
<reference evidence="3 4" key="1">
    <citation type="submission" date="2018-10" db="EMBL/GenBank/DDBJ databases">
        <title>Transmission dynamics of multidrug resistant bacteria on intensive care unit surfaces.</title>
        <authorList>
            <person name="D'Souza A.W."/>
            <person name="Potter R.F."/>
            <person name="Wallace M."/>
            <person name="Shupe A."/>
            <person name="Patel S."/>
            <person name="Sun S."/>
            <person name="Gul D."/>
            <person name="Kwon J.H."/>
            <person name="Andleeb S."/>
            <person name="Burnham C.-A.D."/>
            <person name="Dantas G."/>
        </authorList>
    </citation>
    <scope>NUCLEOTIDE SEQUENCE [LARGE SCALE GENOMIC DNA]</scope>
    <source>
        <strain evidence="3 4">AS_373</strain>
    </source>
</reference>
<dbReference type="InterPro" id="IPR038627">
    <property type="entry name" value="YebG-like_sf"/>
</dbReference>
<dbReference type="Proteomes" id="UP001187066">
    <property type="component" value="Unassembled WGS sequence"/>
</dbReference>
<dbReference type="RefSeq" id="WP_125292063.1">
    <property type="nucleotide sequence ID" value="NZ_CP100494.1"/>
</dbReference>
<feature type="region of interest" description="Disordered" evidence="1">
    <location>
        <begin position="75"/>
        <end position="105"/>
    </location>
</feature>
<proteinExistence type="predicted"/>
<evidence type="ECO:0000313" key="3">
    <source>
        <dbReference type="EMBL" id="RSE25291.1"/>
    </source>
</evidence>
<evidence type="ECO:0000313" key="4">
    <source>
        <dbReference type="Proteomes" id="UP000275331"/>
    </source>
</evidence>
<name>A0A3R9F3Z0_9ENTR</name>
<organism evidence="3 4">
    <name type="scientific">Atlantibacter subterraneus</name>
    <dbReference type="NCBI Taxonomy" id="255519"/>
    <lineage>
        <taxon>Bacteria</taxon>
        <taxon>Pseudomonadati</taxon>
        <taxon>Pseudomonadota</taxon>
        <taxon>Gammaproteobacteria</taxon>
        <taxon>Enterobacterales</taxon>
        <taxon>Enterobacteriaceae</taxon>
        <taxon>Atlantibacter</taxon>
    </lineage>
</organism>
<dbReference type="EMBL" id="RHXB01000008">
    <property type="protein sequence ID" value="RSE25291.1"/>
    <property type="molecule type" value="Genomic_DNA"/>
</dbReference>
<evidence type="ECO:0000256" key="1">
    <source>
        <dbReference type="SAM" id="MobiDB-lite"/>
    </source>
</evidence>
<evidence type="ECO:0000313" key="5">
    <source>
        <dbReference type="Proteomes" id="UP001187066"/>
    </source>
</evidence>
<protein>
    <submittedName>
        <fullName evidence="3">Damage-inducible protein YebG</fullName>
    </submittedName>
    <submittedName>
        <fullName evidence="2">YebG family protein</fullName>
    </submittedName>
</protein>
<sequence length="105" mass="11631">MAVEIHYVVVREGKEKMSFANKKEADAYDKMLDLAQTLESWLQSAPVNLEETQLEPLSLWLAEHKDTLAQVLRTGQMPQEGAADVKPDAEPKVEAIASGRKPKAA</sequence>
<dbReference type="EMBL" id="JAWLOF010000009">
    <property type="protein sequence ID" value="MDV7023861.1"/>
    <property type="molecule type" value="Genomic_DNA"/>
</dbReference>